<dbReference type="InterPro" id="IPR013766">
    <property type="entry name" value="Thioredoxin_domain"/>
</dbReference>
<gene>
    <name evidence="6" type="ORF">BpHYR1_021067</name>
</gene>
<dbReference type="AlphaFoldDB" id="A0A3M7PEC6"/>
<dbReference type="InterPro" id="IPR008728">
    <property type="entry name" value="Elongator_complex_protein_4"/>
</dbReference>
<feature type="domain" description="Glutaredoxin" evidence="5">
    <location>
        <begin position="553"/>
        <end position="617"/>
    </location>
</feature>
<dbReference type="GO" id="GO:0006879">
    <property type="term" value="P:intracellular iron ion homeostasis"/>
    <property type="evidence" value="ECO:0007669"/>
    <property type="project" value="TreeGrafter"/>
</dbReference>
<protein>
    <submittedName>
        <fullName evidence="6">Glutaredoxin-3</fullName>
    </submittedName>
</protein>
<accession>A0A3M7PEC6</accession>
<dbReference type="OrthoDB" id="415696at2759"/>
<keyword evidence="7" id="KW-1185">Reference proteome</keyword>
<evidence type="ECO:0000256" key="2">
    <source>
        <dbReference type="ARBA" id="ARBA00023004"/>
    </source>
</evidence>
<dbReference type="SUPFAM" id="SSF52833">
    <property type="entry name" value="Thioredoxin-like"/>
    <property type="match status" value="3"/>
</dbReference>
<dbReference type="GO" id="GO:0002098">
    <property type="term" value="P:tRNA wobble uridine modification"/>
    <property type="evidence" value="ECO:0007669"/>
    <property type="project" value="InterPro"/>
</dbReference>
<dbReference type="GO" id="GO:0005829">
    <property type="term" value="C:cytosol"/>
    <property type="evidence" value="ECO:0007669"/>
    <property type="project" value="TreeGrafter"/>
</dbReference>
<sequence length="640" mass="72450">MSELVQPKSSYFVRKTPNQSTTQNLKPTQVLNIPGTRTSLHNNQLLTPIGIPSIDATIGGGLPVGGICLVGQDTKNYFSDIVMRCFIAEGVVHNHSICVADLLMPSDEVYSSSNIKTFECDEKILSESSLYSNLSKKITEHIDLINLNVNKTKEYNNLLRIVINSAGGLVWNDLCSISEEYSVELCKFLLYLRQLMRHSLAVCVITLPNEVVQNKDLLEKFSHLSDYTFLLDDSSRTVSRLTNTQYDGLFRLTKLPRLNSLNSCFTPETLDLAFYVKKKRLIVEQMHLPPDIDENDDSQKGRTSTSVTIFTLKMAVYHKLEKTENFQQFLNDNNNLLVVLFFAAHWSEESKLMSSILQEMCKDEASKVSLRALEIEAEDFEEISINYGVEAVPTFILVKNKKVVNKLSGVDPVELRKRIAQSLQATPNVAAQKPEGLSERLNRLINQAPVVLFMKGSPQEPRCGFSRQLIEILKNNDVTFSYFDILSDNEVREGLKKYSNWPTYPQLYVKGELIGGLDIVKELDASGEFKSMVPTRDDSLNEKLKQLVNKSKVMLFMKGRKEEPKCGFSRQIIEILDETGIKFESFDILSDEEVRQGLKEYSNWPTYPQLYVDGELIGGLDIVKELKQSGELEATIQAKK</sequence>
<proteinExistence type="predicted"/>
<dbReference type="PROSITE" id="PS51354">
    <property type="entry name" value="GLUTAREDOXIN_2"/>
    <property type="match status" value="2"/>
</dbReference>
<feature type="domain" description="Thioredoxin" evidence="4">
    <location>
        <begin position="322"/>
        <end position="419"/>
    </location>
</feature>
<dbReference type="GO" id="GO:0046872">
    <property type="term" value="F:metal ion binding"/>
    <property type="evidence" value="ECO:0007669"/>
    <property type="project" value="UniProtKB-KW"/>
</dbReference>
<dbReference type="InterPro" id="IPR027417">
    <property type="entry name" value="P-loop_NTPase"/>
</dbReference>
<keyword evidence="1" id="KW-0479">Metal-binding</keyword>
<dbReference type="UniPathway" id="UPA00988"/>
<evidence type="ECO:0000256" key="3">
    <source>
        <dbReference type="ARBA" id="ARBA00023014"/>
    </source>
</evidence>
<keyword evidence="3" id="KW-0411">Iron-sulfur</keyword>
<reference evidence="6 7" key="1">
    <citation type="journal article" date="2018" name="Sci. Rep.">
        <title>Genomic signatures of local adaptation to the degree of environmental predictability in rotifers.</title>
        <authorList>
            <person name="Franch-Gras L."/>
            <person name="Hahn C."/>
            <person name="Garcia-Roger E.M."/>
            <person name="Carmona M.J."/>
            <person name="Serra M."/>
            <person name="Gomez A."/>
        </authorList>
    </citation>
    <scope>NUCLEOTIDE SEQUENCE [LARGE SCALE GENOMIC DNA]</scope>
    <source>
        <strain evidence="6">HYR1</strain>
    </source>
</reference>
<dbReference type="STRING" id="10195.A0A3M7PEC6"/>
<dbReference type="NCBIfam" id="TIGR00365">
    <property type="entry name" value="Grx4 family monothiol glutaredoxin"/>
    <property type="match status" value="2"/>
</dbReference>
<dbReference type="GO" id="GO:0033588">
    <property type="term" value="C:elongator holoenzyme complex"/>
    <property type="evidence" value="ECO:0007669"/>
    <property type="project" value="InterPro"/>
</dbReference>
<evidence type="ECO:0000259" key="4">
    <source>
        <dbReference type="Pfam" id="PF00085"/>
    </source>
</evidence>
<keyword evidence="2" id="KW-0408">Iron</keyword>
<dbReference type="PANTHER" id="PTHR10293:SF73">
    <property type="entry name" value="GLUTAREDOXIN-3"/>
    <property type="match status" value="1"/>
</dbReference>
<dbReference type="GO" id="GO:0051536">
    <property type="term" value="F:iron-sulfur cluster binding"/>
    <property type="evidence" value="ECO:0007669"/>
    <property type="project" value="UniProtKB-KW"/>
</dbReference>
<dbReference type="FunFam" id="3.40.30.10:FF:000012">
    <property type="entry name" value="Monothiol glutaredoxin"/>
    <property type="match status" value="2"/>
</dbReference>
<evidence type="ECO:0000256" key="1">
    <source>
        <dbReference type="ARBA" id="ARBA00022723"/>
    </source>
</evidence>
<organism evidence="6 7">
    <name type="scientific">Brachionus plicatilis</name>
    <name type="common">Marine rotifer</name>
    <name type="synonym">Brachionus muelleri</name>
    <dbReference type="NCBI Taxonomy" id="10195"/>
    <lineage>
        <taxon>Eukaryota</taxon>
        <taxon>Metazoa</taxon>
        <taxon>Spiralia</taxon>
        <taxon>Gnathifera</taxon>
        <taxon>Rotifera</taxon>
        <taxon>Eurotatoria</taxon>
        <taxon>Monogononta</taxon>
        <taxon>Pseudotrocha</taxon>
        <taxon>Ploima</taxon>
        <taxon>Brachionidae</taxon>
        <taxon>Brachionus</taxon>
    </lineage>
</organism>
<dbReference type="Pfam" id="PF00462">
    <property type="entry name" value="Glutaredoxin"/>
    <property type="match status" value="2"/>
</dbReference>
<dbReference type="Gene3D" id="3.40.30.10">
    <property type="entry name" value="Glutaredoxin"/>
    <property type="match status" value="3"/>
</dbReference>
<dbReference type="Pfam" id="PF05625">
    <property type="entry name" value="PAXNEB"/>
    <property type="match status" value="2"/>
</dbReference>
<evidence type="ECO:0000313" key="6">
    <source>
        <dbReference type="EMBL" id="RMZ97455.1"/>
    </source>
</evidence>
<evidence type="ECO:0000259" key="5">
    <source>
        <dbReference type="Pfam" id="PF00462"/>
    </source>
</evidence>
<feature type="domain" description="Glutaredoxin" evidence="5">
    <location>
        <begin position="450"/>
        <end position="514"/>
    </location>
</feature>
<dbReference type="InterPro" id="IPR004480">
    <property type="entry name" value="Monothiol_GRX-rel"/>
</dbReference>
<dbReference type="PANTHER" id="PTHR10293">
    <property type="entry name" value="GLUTAREDOXIN FAMILY MEMBER"/>
    <property type="match status" value="1"/>
</dbReference>
<evidence type="ECO:0000313" key="7">
    <source>
        <dbReference type="Proteomes" id="UP000276133"/>
    </source>
</evidence>
<dbReference type="Pfam" id="PF00085">
    <property type="entry name" value="Thioredoxin"/>
    <property type="match status" value="1"/>
</dbReference>
<dbReference type="EMBL" id="REGN01011405">
    <property type="protein sequence ID" value="RMZ97455.1"/>
    <property type="molecule type" value="Genomic_DNA"/>
</dbReference>
<dbReference type="CDD" id="cd03028">
    <property type="entry name" value="GRX_PICOT_like"/>
    <property type="match status" value="2"/>
</dbReference>
<comment type="caution">
    <text evidence="6">The sequence shown here is derived from an EMBL/GenBank/DDBJ whole genome shotgun (WGS) entry which is preliminary data.</text>
</comment>
<dbReference type="InterPro" id="IPR033658">
    <property type="entry name" value="GRX_PICOT-like"/>
</dbReference>
<dbReference type="Proteomes" id="UP000276133">
    <property type="component" value="Unassembled WGS sequence"/>
</dbReference>
<dbReference type="InterPro" id="IPR036249">
    <property type="entry name" value="Thioredoxin-like_sf"/>
</dbReference>
<name>A0A3M7PEC6_BRAPC</name>
<dbReference type="GO" id="GO:0005634">
    <property type="term" value="C:nucleus"/>
    <property type="evidence" value="ECO:0007669"/>
    <property type="project" value="TreeGrafter"/>
</dbReference>
<dbReference type="InterPro" id="IPR002109">
    <property type="entry name" value="Glutaredoxin"/>
</dbReference>
<dbReference type="Gene3D" id="3.40.50.300">
    <property type="entry name" value="P-loop containing nucleotide triphosphate hydrolases"/>
    <property type="match status" value="1"/>
</dbReference>